<name>A0A8D7ZS95_CULPI</name>
<dbReference type="AlphaFoldDB" id="A0A8D7ZS95"/>
<dbReference type="EMBL" id="HBUE01000326">
    <property type="protein sequence ID" value="CAG6443469.1"/>
    <property type="molecule type" value="Transcribed_RNA"/>
</dbReference>
<organism evidence="1">
    <name type="scientific">Culex pipiens</name>
    <name type="common">House mosquito</name>
    <dbReference type="NCBI Taxonomy" id="7175"/>
    <lineage>
        <taxon>Eukaryota</taxon>
        <taxon>Metazoa</taxon>
        <taxon>Ecdysozoa</taxon>
        <taxon>Arthropoda</taxon>
        <taxon>Hexapoda</taxon>
        <taxon>Insecta</taxon>
        <taxon>Pterygota</taxon>
        <taxon>Neoptera</taxon>
        <taxon>Endopterygota</taxon>
        <taxon>Diptera</taxon>
        <taxon>Nematocera</taxon>
        <taxon>Culicoidea</taxon>
        <taxon>Culicidae</taxon>
        <taxon>Culicinae</taxon>
        <taxon>Culicini</taxon>
        <taxon>Culex</taxon>
        <taxon>Culex</taxon>
    </lineage>
</organism>
<protein>
    <submittedName>
        <fullName evidence="1">(northern house mosquito) hypothetical protein</fullName>
    </submittedName>
</protein>
<evidence type="ECO:0000313" key="1">
    <source>
        <dbReference type="EMBL" id="CAG6443468.1"/>
    </source>
</evidence>
<reference evidence="1" key="1">
    <citation type="submission" date="2021-05" db="EMBL/GenBank/DDBJ databases">
        <authorList>
            <person name="Alioto T."/>
            <person name="Alioto T."/>
            <person name="Gomez Garrido J."/>
        </authorList>
    </citation>
    <scope>NUCLEOTIDE SEQUENCE</scope>
</reference>
<sequence length="125" mass="14735">MDHKMCRGQIIPQRRMPLRNKLLHVRLDSRSPPRPPVLNCRRGQIDRLLHQLDQLRVTVARGKQLERALKFLRTVRVRSSPPEPLLVRFDLLLDVGQLRVLHVVPVAPPDRREQRPVKKRIYVTI</sequence>
<accession>A0A8D7ZS95</accession>
<proteinExistence type="predicted"/>
<dbReference type="EMBL" id="HBUE01000325">
    <property type="protein sequence ID" value="CAG6443468.1"/>
    <property type="molecule type" value="Transcribed_RNA"/>
</dbReference>